<sequence>MAPEPTSPTDDAQAALPAGPLHWLRASRLEVALAPEAGGRIAQLRCDGVDWLVSEHEVGQAGIAWGCYPMLPWAGRIRHGRFAFDGRPYQLPVNFGMHAIHGVGFSRPWRIDRLEPDGASLSLDLPEDAYWPFGGKALQHLLVQPDRLKLRLAVQAGAMAMPAVLGWHPWFRKPDRLLFAPSAMYPRDGEGIATLPCVQPTEGPWDDCFINQAEVTLVAAGQRLRLSADTDHWVVYDGTAHATCVEPQTGPPDGFTLAPTRLQPGQQLELNFELRWEIGSDDDLAGVDAS</sequence>
<accession>A0ABT8Q8C9</accession>
<dbReference type="SUPFAM" id="SSF74650">
    <property type="entry name" value="Galactose mutarotase-like"/>
    <property type="match status" value="1"/>
</dbReference>
<dbReference type="InterPro" id="IPR014718">
    <property type="entry name" value="GH-type_carb-bd"/>
</dbReference>
<protein>
    <submittedName>
        <fullName evidence="1">Aldose epimerase</fullName>
    </submittedName>
</protein>
<dbReference type="Pfam" id="PF01263">
    <property type="entry name" value="Aldose_epim"/>
    <property type="match status" value="1"/>
</dbReference>
<name>A0ABT8Q8C9_9GAMM</name>
<dbReference type="RefSeq" id="WP_301868500.1">
    <property type="nucleotide sequence ID" value="NZ_JAUKNN010000001.1"/>
</dbReference>
<dbReference type="InterPro" id="IPR011013">
    <property type="entry name" value="Gal_mutarotase_sf_dom"/>
</dbReference>
<comment type="caution">
    <text evidence="1">The sequence shown here is derived from an EMBL/GenBank/DDBJ whole genome shotgun (WGS) entry which is preliminary data.</text>
</comment>
<organism evidence="1 2">
    <name type="scientific">Stenotrophomonas indicatrix</name>
    <dbReference type="NCBI Taxonomy" id="2045451"/>
    <lineage>
        <taxon>Bacteria</taxon>
        <taxon>Pseudomonadati</taxon>
        <taxon>Pseudomonadota</taxon>
        <taxon>Gammaproteobacteria</taxon>
        <taxon>Lysobacterales</taxon>
        <taxon>Lysobacteraceae</taxon>
        <taxon>Stenotrophomonas</taxon>
    </lineage>
</organism>
<evidence type="ECO:0000313" key="1">
    <source>
        <dbReference type="EMBL" id="MDN8667801.1"/>
    </source>
</evidence>
<keyword evidence="2" id="KW-1185">Reference proteome</keyword>
<reference evidence="1" key="1">
    <citation type="submission" date="2023-07" db="EMBL/GenBank/DDBJ databases">
        <title>Stenotrophomonas isolates from soil.</title>
        <authorList>
            <person name="Sharma V."/>
            <person name="Zur-Pinska J."/>
            <person name="Hay A.G."/>
        </authorList>
    </citation>
    <scope>NUCLEOTIDE SEQUENCE</scope>
    <source>
        <strain evidence="1">C2</strain>
    </source>
</reference>
<dbReference type="EMBL" id="JAUKNN010000001">
    <property type="protein sequence ID" value="MDN8667801.1"/>
    <property type="molecule type" value="Genomic_DNA"/>
</dbReference>
<dbReference type="Gene3D" id="2.70.98.10">
    <property type="match status" value="1"/>
</dbReference>
<evidence type="ECO:0000313" key="2">
    <source>
        <dbReference type="Proteomes" id="UP001174315"/>
    </source>
</evidence>
<proteinExistence type="predicted"/>
<dbReference type="InterPro" id="IPR008183">
    <property type="entry name" value="Aldose_1/G6P_1-epimerase"/>
</dbReference>
<dbReference type="Proteomes" id="UP001174315">
    <property type="component" value="Unassembled WGS sequence"/>
</dbReference>
<gene>
    <name evidence="1" type="ORF">Q0S36_00450</name>
</gene>